<proteinExistence type="predicted"/>
<dbReference type="Proteomes" id="UP001060215">
    <property type="component" value="Chromosome 14"/>
</dbReference>
<evidence type="ECO:0000313" key="1">
    <source>
        <dbReference type="EMBL" id="KAI7987316.1"/>
    </source>
</evidence>
<organism evidence="1 2">
    <name type="scientific">Camellia lanceoleosa</name>
    <dbReference type="NCBI Taxonomy" id="1840588"/>
    <lineage>
        <taxon>Eukaryota</taxon>
        <taxon>Viridiplantae</taxon>
        <taxon>Streptophyta</taxon>
        <taxon>Embryophyta</taxon>
        <taxon>Tracheophyta</taxon>
        <taxon>Spermatophyta</taxon>
        <taxon>Magnoliopsida</taxon>
        <taxon>eudicotyledons</taxon>
        <taxon>Gunneridae</taxon>
        <taxon>Pentapetalae</taxon>
        <taxon>asterids</taxon>
        <taxon>Ericales</taxon>
        <taxon>Theaceae</taxon>
        <taxon>Camellia</taxon>
    </lineage>
</organism>
<evidence type="ECO:0000313" key="2">
    <source>
        <dbReference type="Proteomes" id="UP001060215"/>
    </source>
</evidence>
<comment type="caution">
    <text evidence="1">The sequence shown here is derived from an EMBL/GenBank/DDBJ whole genome shotgun (WGS) entry which is preliminary data.</text>
</comment>
<sequence>MGEIVAQICDAGTPGISDPGMELVKLCVDENIHVIPIPSPSAFVAALSASGLATDEFTFVGFLPKHAGSKKERLIVSAKEVAAHIFYVPPHKLHQFIEEASSIFGDCRQCAIAREMTKIHEEFWGGTLKEAKRAFLTCQPKGEITFLIEGKANCVVETPSESQLENELRELISRGQCLSSVKLEGDIDQGVEYYKKALYYNWHYANAMYNLGVAYGEMLKFDMGKMDVAASMIEKAIVANPIYAEAYNNLDKRKGTSVMSQVVHSYGPCSNHLRLERASAPPTVTEILTRDQSRVNSIQSRLRQNNLEKDSSSSSNFKFRSPPPSLRTRASQLAAPTTSSQSDSKPPKNT</sequence>
<gene>
    <name evidence="1" type="ORF">LOK49_LG13G02808</name>
</gene>
<accession>A0ACC0FH69</accession>
<protein>
    <submittedName>
        <fullName evidence="1">Ribosomal RNA small subunit methyltransferase I</fullName>
    </submittedName>
</protein>
<reference evidence="1 2" key="1">
    <citation type="journal article" date="2022" name="Plant J.">
        <title>Chromosome-level genome of Camellia lanceoleosa provides a valuable resource for understanding genome evolution and self-incompatibility.</title>
        <authorList>
            <person name="Gong W."/>
            <person name="Xiao S."/>
            <person name="Wang L."/>
            <person name="Liao Z."/>
            <person name="Chang Y."/>
            <person name="Mo W."/>
            <person name="Hu G."/>
            <person name="Li W."/>
            <person name="Zhao G."/>
            <person name="Zhu H."/>
            <person name="Hu X."/>
            <person name="Ji K."/>
            <person name="Xiang X."/>
            <person name="Song Q."/>
            <person name="Yuan D."/>
            <person name="Jin S."/>
            <person name="Zhang L."/>
        </authorList>
    </citation>
    <scope>NUCLEOTIDE SEQUENCE [LARGE SCALE GENOMIC DNA]</scope>
    <source>
        <strain evidence="1">SQ_2022a</strain>
    </source>
</reference>
<dbReference type="EMBL" id="CM045771">
    <property type="protein sequence ID" value="KAI7987316.1"/>
    <property type="molecule type" value="Genomic_DNA"/>
</dbReference>
<keyword evidence="1" id="KW-0808">Transferase</keyword>
<keyword evidence="1" id="KW-0489">Methyltransferase</keyword>
<name>A0ACC0FH69_9ERIC</name>
<keyword evidence="2" id="KW-1185">Reference proteome</keyword>